<keyword evidence="5" id="KW-1015">Disulfide bond</keyword>
<dbReference type="Proteomes" id="UP000002852">
    <property type="component" value="Unassembled WGS sequence"/>
</dbReference>
<feature type="chain" id="PRO_5017349409" evidence="8">
    <location>
        <begin position="25"/>
        <end position="558"/>
    </location>
</feature>
<feature type="region of interest" description="Disordered" evidence="7">
    <location>
        <begin position="111"/>
        <end position="146"/>
    </location>
</feature>
<dbReference type="InterPro" id="IPR036375">
    <property type="entry name" value="Hemopexin-like_dom_sf"/>
</dbReference>
<dbReference type="Ensembl" id="ENSXMAT00000018787.2">
    <property type="protein sequence ID" value="ENSXMAP00000018759.2"/>
    <property type="gene ID" value="ENSXMAG00000018717.2"/>
</dbReference>
<proteinExistence type="predicted"/>
<dbReference type="PANTHER" id="PTHR22917">
    <property type="entry name" value="HEMOPEXIN DOMAIN-CONTAINING PROTEIN"/>
    <property type="match status" value="1"/>
</dbReference>
<dbReference type="PROSITE" id="PS51642">
    <property type="entry name" value="HEMOPEXIN_2"/>
    <property type="match status" value="1"/>
</dbReference>
<keyword evidence="3 8" id="KW-0732">Signal</keyword>
<evidence type="ECO:0000256" key="1">
    <source>
        <dbReference type="ARBA" id="ARBA00004613"/>
    </source>
</evidence>
<dbReference type="SMART" id="SM00120">
    <property type="entry name" value="HX"/>
    <property type="match status" value="3"/>
</dbReference>
<keyword evidence="4" id="KW-0677">Repeat</keyword>
<dbReference type="GeneID" id="111608991"/>
<evidence type="ECO:0000256" key="2">
    <source>
        <dbReference type="ARBA" id="ARBA00022525"/>
    </source>
</evidence>
<dbReference type="SUPFAM" id="SSF50923">
    <property type="entry name" value="Hemopexin-like domain"/>
    <property type="match status" value="1"/>
</dbReference>
<dbReference type="OMA" id="GDIMQRF"/>
<dbReference type="Pfam" id="PF01033">
    <property type="entry name" value="Somatomedin_B"/>
    <property type="match status" value="2"/>
</dbReference>
<keyword evidence="2" id="KW-0964">Secreted</keyword>
<dbReference type="AlphaFoldDB" id="M4AWB4"/>
<dbReference type="STRING" id="8083.ENSXMAP00000018759"/>
<feature type="domain" description="SMB" evidence="9">
    <location>
        <begin position="68"/>
        <end position="107"/>
    </location>
</feature>
<reference evidence="11" key="1">
    <citation type="submission" date="2012-01" db="EMBL/GenBank/DDBJ databases">
        <authorList>
            <person name="Walter R."/>
            <person name="Schartl M."/>
            <person name="Warren W."/>
        </authorList>
    </citation>
    <scope>NUCLEOTIDE SEQUENCE [LARGE SCALE GENOMIC DNA]</scope>
    <source>
        <strain evidence="11">JP 163 A</strain>
    </source>
</reference>
<accession>M4AWB4</accession>
<dbReference type="PRINTS" id="PR00022">
    <property type="entry name" value="SOMATOMEDINB"/>
</dbReference>
<reference evidence="10" key="4">
    <citation type="submission" date="2025-09" db="UniProtKB">
        <authorList>
            <consortium name="Ensembl"/>
        </authorList>
    </citation>
    <scope>IDENTIFICATION</scope>
    <source>
        <strain evidence="10">JP 163 A</strain>
    </source>
</reference>
<feature type="repeat" description="Hemopexin" evidence="6">
    <location>
        <begin position="342"/>
        <end position="390"/>
    </location>
</feature>
<evidence type="ECO:0000256" key="5">
    <source>
        <dbReference type="ARBA" id="ARBA00023157"/>
    </source>
</evidence>
<dbReference type="GO" id="GO:0030247">
    <property type="term" value="F:polysaccharide binding"/>
    <property type="evidence" value="ECO:0007669"/>
    <property type="project" value="InterPro"/>
</dbReference>
<dbReference type="Gene3D" id="4.10.410.20">
    <property type="match status" value="2"/>
</dbReference>
<dbReference type="GO" id="GO:0006955">
    <property type="term" value="P:immune response"/>
    <property type="evidence" value="ECO:0007669"/>
    <property type="project" value="InterPro"/>
</dbReference>
<dbReference type="InterPro" id="IPR020436">
    <property type="entry name" value="SMB_chordata"/>
</dbReference>
<dbReference type="PROSITE" id="PS50958">
    <property type="entry name" value="SMB_2"/>
    <property type="match status" value="2"/>
</dbReference>
<keyword evidence="11" id="KW-1185">Reference proteome</keyword>
<name>M4AWB4_XIPMA</name>
<reference evidence="11" key="2">
    <citation type="journal article" date="2013" name="Nat. Genet.">
        <title>The genome of the platyfish, Xiphophorus maculatus, provides insights into evolutionary adaptation and several complex traits.</title>
        <authorList>
            <person name="Schartl M."/>
            <person name="Walter R.B."/>
            <person name="Shen Y."/>
            <person name="Garcia T."/>
            <person name="Catchen J."/>
            <person name="Amores A."/>
            <person name="Braasch I."/>
            <person name="Chalopin D."/>
            <person name="Volff J.N."/>
            <person name="Lesch K.P."/>
            <person name="Bisazza A."/>
            <person name="Minx P."/>
            <person name="Hillier L."/>
            <person name="Wilson R.K."/>
            <person name="Fuerstenberg S."/>
            <person name="Boore J."/>
            <person name="Searle S."/>
            <person name="Postlethwait J.H."/>
            <person name="Warren W.C."/>
        </authorList>
    </citation>
    <scope>NUCLEOTIDE SEQUENCE [LARGE SCALE GENOMIC DNA]</scope>
    <source>
        <strain evidence="11">JP 163 A</strain>
    </source>
</reference>
<dbReference type="GO" id="GO:0005615">
    <property type="term" value="C:extracellular space"/>
    <property type="evidence" value="ECO:0007669"/>
    <property type="project" value="TreeGrafter"/>
</dbReference>
<dbReference type="InterPro" id="IPR036024">
    <property type="entry name" value="Somatomedin_B-like_dom_sf"/>
</dbReference>
<sequence length="558" mass="59341">MEKMMTKLKLLLLCLSATYAAAAAQGSCVGRCGEVFTRGQQCTCDFSCLQHKECCPDFLATCTSTPSCRGRCGESFSRGRMCECDPLCVQYNTCCQDFQLHCDADVNVPHQGGPQPLRTTVSRNRNPGRSRHSSNSESEEWYTGRGGRCPQYPGGQCSGRFGPINPLPTGSLGSNPAIPGESNTPVRPLPGQVSTSLGGAHQLSAVHLPRPSNGAPVLDGRVPVSSSTHGASDGKLNAQLVITPGSLNPSGPSQGGLAQPRPSTLLDVAQALGLSVGQRVPEGPGTGMMSNADLCSESPINGLTALSNGTVLIFKGELFWAVDSAGGSIGPPQNIRETLGVSSPIDTVFTRMDCNGNTYIIKGDQYWRLDENLMVEPGYPKPLTSEFPGLTGPISAALVVPATRNRLETIFFFKPGDIMQRFTVLPGSSASCRDQPRSSMLKNFAQQAAADVLLSGEINIKVSLTGFPSPVTSALSMPAPQSTNPYQHFVFSGPLYFRVQITRDLPVLVKPDPPASLTPLPNPILSPLIMATNPANPAGQNQNPHHPTNSIRFWLRCP</sequence>
<evidence type="ECO:0000256" key="7">
    <source>
        <dbReference type="SAM" id="MobiDB-lite"/>
    </source>
</evidence>
<dbReference type="InterPro" id="IPR001212">
    <property type="entry name" value="Somatomedin_B_dom"/>
</dbReference>
<dbReference type="GO" id="GO:0005044">
    <property type="term" value="F:scavenger receptor activity"/>
    <property type="evidence" value="ECO:0007669"/>
    <property type="project" value="InterPro"/>
</dbReference>
<evidence type="ECO:0000256" key="8">
    <source>
        <dbReference type="SAM" id="SignalP"/>
    </source>
</evidence>
<evidence type="ECO:0000256" key="4">
    <source>
        <dbReference type="ARBA" id="ARBA00022737"/>
    </source>
</evidence>
<dbReference type="KEGG" id="xma:111608991"/>
<reference evidence="10" key="3">
    <citation type="submission" date="2025-08" db="UniProtKB">
        <authorList>
            <consortium name="Ensembl"/>
        </authorList>
    </citation>
    <scope>IDENTIFICATION</scope>
    <source>
        <strain evidence="10">JP 163 A</strain>
    </source>
</reference>
<dbReference type="InParanoid" id="M4AWB4"/>
<dbReference type="InterPro" id="IPR018487">
    <property type="entry name" value="Hemopexin-like_repeat"/>
</dbReference>
<dbReference type="Gene3D" id="2.110.10.10">
    <property type="entry name" value="Hemopexin-like domain"/>
    <property type="match status" value="1"/>
</dbReference>
<feature type="region of interest" description="Disordered" evidence="7">
    <location>
        <begin position="160"/>
        <end position="197"/>
    </location>
</feature>
<dbReference type="PROSITE" id="PS00524">
    <property type="entry name" value="SMB_1"/>
    <property type="match status" value="2"/>
</dbReference>
<dbReference type="GeneTree" id="ENSGT00530000063751"/>
<dbReference type="OrthoDB" id="413699at2759"/>
<evidence type="ECO:0000313" key="10">
    <source>
        <dbReference type="Ensembl" id="ENSXMAP00000018759.2"/>
    </source>
</evidence>
<dbReference type="RefSeq" id="XP_023191892.1">
    <property type="nucleotide sequence ID" value="XM_023336124.1"/>
</dbReference>
<evidence type="ECO:0000256" key="6">
    <source>
        <dbReference type="PROSITE-ProRule" id="PRU01011"/>
    </source>
</evidence>
<dbReference type="eggNOG" id="KOG1565">
    <property type="taxonomic scope" value="Eukaryota"/>
</dbReference>
<dbReference type="PANTHER" id="PTHR22917:SF8">
    <property type="entry name" value="PROTEOGLYCAN 4 ISOFORM X1"/>
    <property type="match status" value="1"/>
</dbReference>
<protein>
    <submittedName>
        <fullName evidence="10">Proteoglycan 4a</fullName>
    </submittedName>
</protein>
<dbReference type="SUPFAM" id="SSF90188">
    <property type="entry name" value="Somatomedin B domain"/>
    <property type="match status" value="2"/>
</dbReference>
<organism evidence="10 11">
    <name type="scientific">Xiphophorus maculatus</name>
    <name type="common">Southern platyfish</name>
    <name type="synonym">Platypoecilus maculatus</name>
    <dbReference type="NCBI Taxonomy" id="8083"/>
    <lineage>
        <taxon>Eukaryota</taxon>
        <taxon>Metazoa</taxon>
        <taxon>Chordata</taxon>
        <taxon>Craniata</taxon>
        <taxon>Vertebrata</taxon>
        <taxon>Euteleostomi</taxon>
        <taxon>Actinopterygii</taxon>
        <taxon>Neopterygii</taxon>
        <taxon>Teleostei</taxon>
        <taxon>Neoteleostei</taxon>
        <taxon>Acanthomorphata</taxon>
        <taxon>Ovalentaria</taxon>
        <taxon>Atherinomorphae</taxon>
        <taxon>Cyprinodontiformes</taxon>
        <taxon>Poeciliidae</taxon>
        <taxon>Poeciliinae</taxon>
        <taxon>Xiphophorus</taxon>
    </lineage>
</organism>
<comment type="subcellular location">
    <subcellularLocation>
        <location evidence="1">Secreted</location>
    </subcellularLocation>
</comment>
<dbReference type="CTD" id="336351"/>
<dbReference type="SMART" id="SM00201">
    <property type="entry name" value="SO"/>
    <property type="match status" value="2"/>
</dbReference>
<dbReference type="HOGENOM" id="CLU_975027_0_0_1"/>
<dbReference type="InterPro" id="IPR051298">
    <property type="entry name" value="Heme_transport/Cell_adhesion"/>
</dbReference>
<dbReference type="Pfam" id="PF00045">
    <property type="entry name" value="Hemopexin"/>
    <property type="match status" value="1"/>
</dbReference>
<evidence type="ECO:0000313" key="11">
    <source>
        <dbReference type="Proteomes" id="UP000002852"/>
    </source>
</evidence>
<feature type="domain" description="SMB" evidence="9">
    <location>
        <begin position="24"/>
        <end position="67"/>
    </location>
</feature>
<evidence type="ECO:0000259" key="9">
    <source>
        <dbReference type="PROSITE" id="PS50958"/>
    </source>
</evidence>
<evidence type="ECO:0000256" key="3">
    <source>
        <dbReference type="ARBA" id="ARBA00022729"/>
    </source>
</evidence>
<feature type="signal peptide" evidence="8">
    <location>
        <begin position="1"/>
        <end position="24"/>
    </location>
</feature>